<evidence type="ECO:0000256" key="10">
    <source>
        <dbReference type="ARBA" id="ARBA00022777"/>
    </source>
</evidence>
<evidence type="ECO:0000256" key="18">
    <source>
        <dbReference type="PROSITE-ProRule" id="PRU10141"/>
    </source>
</evidence>
<dbReference type="InterPro" id="IPR000719">
    <property type="entry name" value="Prot_kinase_dom"/>
</dbReference>
<evidence type="ECO:0000256" key="14">
    <source>
        <dbReference type="ARBA" id="ARBA00023211"/>
    </source>
</evidence>
<comment type="cofactor">
    <cofactor evidence="1">
        <name>Mn(2+)</name>
        <dbReference type="ChEBI" id="CHEBI:29035"/>
    </cofactor>
</comment>
<evidence type="ECO:0000256" key="11">
    <source>
        <dbReference type="ARBA" id="ARBA00022840"/>
    </source>
</evidence>
<feature type="region of interest" description="Disordered" evidence="19">
    <location>
        <begin position="309"/>
        <end position="401"/>
    </location>
</feature>
<dbReference type="GO" id="GO:0030036">
    <property type="term" value="P:actin cytoskeleton organization"/>
    <property type="evidence" value="ECO:0007669"/>
    <property type="project" value="TreeGrafter"/>
</dbReference>
<dbReference type="OrthoDB" id="20134at2759"/>
<comment type="catalytic activity">
    <reaction evidence="15">
        <text>L-seryl-[protein] + ATP = O-phospho-L-seryl-[protein] + ADP + H(+)</text>
        <dbReference type="Rhea" id="RHEA:17989"/>
        <dbReference type="Rhea" id="RHEA-COMP:9863"/>
        <dbReference type="Rhea" id="RHEA-COMP:11604"/>
        <dbReference type="ChEBI" id="CHEBI:15378"/>
        <dbReference type="ChEBI" id="CHEBI:29999"/>
        <dbReference type="ChEBI" id="CHEBI:30616"/>
        <dbReference type="ChEBI" id="CHEBI:83421"/>
        <dbReference type="ChEBI" id="CHEBI:456216"/>
        <dbReference type="EC" id="2.7.12.1"/>
    </reaction>
</comment>
<feature type="region of interest" description="Disordered" evidence="19">
    <location>
        <begin position="840"/>
        <end position="872"/>
    </location>
</feature>
<dbReference type="GO" id="GO:0004713">
    <property type="term" value="F:protein tyrosine kinase activity"/>
    <property type="evidence" value="ECO:0007669"/>
    <property type="project" value="UniProtKB-KW"/>
</dbReference>
<dbReference type="GO" id="GO:0005737">
    <property type="term" value="C:cytoplasm"/>
    <property type="evidence" value="ECO:0007669"/>
    <property type="project" value="TreeGrafter"/>
</dbReference>
<dbReference type="PROSITE" id="PS00107">
    <property type="entry name" value="PROTEIN_KINASE_ATP"/>
    <property type="match status" value="1"/>
</dbReference>
<dbReference type="InterPro" id="IPR017441">
    <property type="entry name" value="Protein_kinase_ATP_BS"/>
</dbReference>
<feature type="compositionally biased region" description="Low complexity" evidence="19">
    <location>
        <begin position="309"/>
        <end position="320"/>
    </location>
</feature>
<evidence type="ECO:0000256" key="8">
    <source>
        <dbReference type="ARBA" id="ARBA00022723"/>
    </source>
</evidence>
<evidence type="ECO:0000313" key="25">
    <source>
        <dbReference type="RefSeq" id="XP_048270062.1"/>
    </source>
</evidence>
<dbReference type="Gene3D" id="3.30.200.20">
    <property type="entry name" value="Phosphorylase Kinase, domain 1"/>
    <property type="match status" value="1"/>
</dbReference>
<comment type="catalytic activity">
    <reaction evidence="16">
        <text>L-threonyl-[protein] + ATP = O-phospho-L-threonyl-[protein] + ADP + H(+)</text>
        <dbReference type="Rhea" id="RHEA:46608"/>
        <dbReference type="Rhea" id="RHEA-COMP:11060"/>
        <dbReference type="Rhea" id="RHEA-COMP:11605"/>
        <dbReference type="ChEBI" id="CHEBI:15378"/>
        <dbReference type="ChEBI" id="CHEBI:30013"/>
        <dbReference type="ChEBI" id="CHEBI:30616"/>
        <dbReference type="ChEBI" id="CHEBI:61977"/>
        <dbReference type="ChEBI" id="CHEBI:456216"/>
        <dbReference type="EC" id="2.7.12.1"/>
    </reaction>
</comment>
<evidence type="ECO:0000313" key="22">
    <source>
        <dbReference type="RefSeq" id="XP_003402214.2"/>
    </source>
</evidence>
<dbReference type="GO" id="GO:0004674">
    <property type="term" value="F:protein serine/threonine kinase activity"/>
    <property type="evidence" value="ECO:0007669"/>
    <property type="project" value="UniProtKB-KW"/>
</dbReference>
<dbReference type="GO" id="GO:0004712">
    <property type="term" value="F:protein serine/threonine/tyrosine kinase activity"/>
    <property type="evidence" value="ECO:0007669"/>
    <property type="project" value="UniProtKB-EC"/>
</dbReference>
<proteinExistence type="inferred from homology"/>
<feature type="compositionally biased region" description="Basic and acidic residues" evidence="19">
    <location>
        <begin position="98"/>
        <end position="107"/>
    </location>
</feature>
<evidence type="ECO:0000256" key="3">
    <source>
        <dbReference type="ARBA" id="ARBA00005843"/>
    </source>
</evidence>
<dbReference type="GO" id="GO:0005524">
    <property type="term" value="F:ATP binding"/>
    <property type="evidence" value="ECO:0007669"/>
    <property type="project" value="UniProtKB-UniRule"/>
</dbReference>
<evidence type="ECO:0000256" key="13">
    <source>
        <dbReference type="ARBA" id="ARBA00023137"/>
    </source>
</evidence>
<evidence type="ECO:0000256" key="19">
    <source>
        <dbReference type="SAM" id="MobiDB-lite"/>
    </source>
</evidence>
<dbReference type="FunFam" id="3.30.200.20:FF:000134">
    <property type="entry name" value="Dual specificity testis-specific protein kinase 2"/>
    <property type="match status" value="1"/>
</dbReference>
<dbReference type="Proteomes" id="UP000835206">
    <property type="component" value="Chromosome 18"/>
</dbReference>
<feature type="domain" description="Protein kinase" evidence="20">
    <location>
        <begin position="553"/>
        <end position="812"/>
    </location>
</feature>
<dbReference type="InterPro" id="IPR050940">
    <property type="entry name" value="Actin_reg-Ser/Thr_kinase"/>
</dbReference>
<feature type="region of interest" description="Disordered" evidence="19">
    <location>
        <begin position="95"/>
        <end position="114"/>
    </location>
</feature>
<evidence type="ECO:0000256" key="16">
    <source>
        <dbReference type="ARBA" id="ARBA00049308"/>
    </source>
</evidence>
<comment type="catalytic activity">
    <reaction evidence="17">
        <text>L-tyrosyl-[protein] + ATP = O-phospho-L-tyrosyl-[protein] + ADP + H(+)</text>
        <dbReference type="Rhea" id="RHEA:10596"/>
        <dbReference type="Rhea" id="RHEA-COMP:10136"/>
        <dbReference type="Rhea" id="RHEA-COMP:20101"/>
        <dbReference type="ChEBI" id="CHEBI:15378"/>
        <dbReference type="ChEBI" id="CHEBI:30616"/>
        <dbReference type="ChEBI" id="CHEBI:46858"/>
        <dbReference type="ChEBI" id="CHEBI:61978"/>
        <dbReference type="ChEBI" id="CHEBI:456216"/>
        <dbReference type="EC" id="2.7.12.1"/>
    </reaction>
</comment>
<protein>
    <recommendedName>
        <fullName evidence="4">dual-specificity kinase</fullName>
        <ecNumber evidence="4">2.7.12.1</ecNumber>
    </recommendedName>
</protein>
<dbReference type="SUPFAM" id="SSF56112">
    <property type="entry name" value="Protein kinase-like (PK-like)"/>
    <property type="match status" value="1"/>
</dbReference>
<dbReference type="PROSITE" id="PS00109">
    <property type="entry name" value="PROTEIN_KINASE_TYR"/>
    <property type="match status" value="1"/>
</dbReference>
<dbReference type="Gene3D" id="1.10.510.10">
    <property type="entry name" value="Transferase(Phosphotransferase) domain 1"/>
    <property type="match status" value="1"/>
</dbReference>
<dbReference type="FunFam" id="1.10.510.10:FF:000202">
    <property type="entry name" value="Dual specificity testis-specific protein kinase 2"/>
    <property type="match status" value="1"/>
</dbReference>
<dbReference type="PANTHER" id="PTHR46485">
    <property type="entry name" value="LIM DOMAIN KINASE 1"/>
    <property type="match status" value="1"/>
</dbReference>
<comment type="cofactor">
    <cofactor evidence="2">
        <name>Mg(2+)</name>
        <dbReference type="ChEBI" id="CHEBI:18420"/>
    </cofactor>
</comment>
<evidence type="ECO:0000256" key="2">
    <source>
        <dbReference type="ARBA" id="ARBA00001946"/>
    </source>
</evidence>
<dbReference type="RefSeq" id="XP_020723174.2">
    <property type="nucleotide sequence ID" value="XM_020867515.2"/>
</dbReference>
<dbReference type="PANTHER" id="PTHR46485:SF5">
    <property type="entry name" value="CENTER DIVIDER, ISOFORM A"/>
    <property type="match status" value="1"/>
</dbReference>
<dbReference type="GO" id="GO:0005634">
    <property type="term" value="C:nucleus"/>
    <property type="evidence" value="ECO:0007669"/>
    <property type="project" value="TreeGrafter"/>
</dbReference>
<evidence type="ECO:0000256" key="15">
    <source>
        <dbReference type="ARBA" id="ARBA00049003"/>
    </source>
</evidence>
<keyword evidence="13" id="KW-0829">Tyrosine-protein kinase</keyword>
<dbReference type="GeneID" id="100645268"/>
<reference evidence="22 23" key="1">
    <citation type="submission" date="2025-04" db="UniProtKB">
        <authorList>
            <consortium name="RefSeq"/>
        </authorList>
    </citation>
    <scope>IDENTIFICATION</scope>
</reference>
<sequence>MFGKVPPSNTPGPPSNDATLVKSCARPSGTACLPCFSVDETPAALTEEKSKPWRPKDHCMPVVSEAPSTGTEDKQKLWRSKENCNPSVIFDPPCITDDNSKPKRAKEGSCSLNEYPTATDDKTKSWRSKENCNVSVVPDVATLIEDKSKVRRCKDDRCTSSECLDDKKLRRSTKESSGSLTAEPVSIDDKSNVWRISKDSNNTASVDLYGGSQTPSSASNFSQTSISFVEVNRPSRTESTGCSVAKNSCSKYSAKEISGHGRSHTVAKATSVASNLPTHKCTSNSNCTSYGKSSSCASTSATKSQRVFGSTSLSSSNVDSGSRDSLKLAKKQVGPNRDFLAGKEQHLPGGKSISRETQRSVAQAAPLAANKQSTAKPSDAGHTVSNGKCRPVSESNSELGDSPIDFTAISVIQSTDESCQKSSAKSYAANNDTMELVVSATSSSGTYEQRNYRGDFTTSTPSKDWMKSNGDALQSCISCLPQDLPTELQSSPRSYKEREKCRDPWRPTEMESNICNLNVCPSDTYQDTGSKRRTGASCQALRHAVASLNRLDDFYMEKIGAGFFSEVFKVTHKVTSQVMVLKMNQLPANRPNMLKEVQLMNKLSHPNILRFMGVCVHEGQLHALTEYINGGSLEQLIMSRHTPLPHPIRMNLARDVARGMTYLHSRGVFHRDLTSKNVLIKKDESTSEMTAVVGDFGLAAKIPDPSSGYRLSTVGSPYWMSPECLKGQWYDHRSDVFSFGIVVCELIGRVPADPDVLPRSDNFGLDYLAVAEICAAADPPPAFLQLAFNCCTYEPKSRPTFHEITCSLDTMISNYEEESKNNIGKRQSVDPALMSSMDEITREGRPTKRKTARLRSQSADARGCDNATPSDKARCHSVRRVAELASRRDPHYRPMTANPFHALGGVKKILGNLFSSCLELPSLEDVRPSVTDAIAKFKPAQNDSIAKILDRKKPNSEPSSPTARKKWERKVATKAGAASLFTHPLFRDGWEPRRRGSCESGFWSCVGEDLSPEPPNRRHTSTLSSSAASSLFLLDDHRTSSIYTDSSEDIASLGGGDSCWEDRLSGIGSSSKTISKIVEYFERKQAGSLRLADHDASSSRLTFLKANLESPVPLCSISAAQRLVVCEGAVRSKLPLFDKK</sequence>
<feature type="compositionally biased region" description="Basic and acidic residues" evidence="19">
    <location>
        <begin position="46"/>
        <end position="59"/>
    </location>
</feature>
<dbReference type="EC" id="2.7.12.1" evidence="4"/>
<accession>A0A6P3DLK4</accession>
<evidence type="ECO:0000256" key="5">
    <source>
        <dbReference type="ARBA" id="ARBA00022527"/>
    </source>
</evidence>
<dbReference type="CTD" id="42289"/>
<evidence type="ECO:0000256" key="9">
    <source>
        <dbReference type="ARBA" id="ARBA00022741"/>
    </source>
</evidence>
<evidence type="ECO:0000256" key="4">
    <source>
        <dbReference type="ARBA" id="ARBA00013203"/>
    </source>
</evidence>
<name>A0A6P3DLK4_BOMTE</name>
<evidence type="ECO:0000313" key="23">
    <source>
        <dbReference type="RefSeq" id="XP_020723174.2"/>
    </source>
</evidence>
<feature type="region of interest" description="Disordered" evidence="19">
    <location>
        <begin position="1"/>
        <end position="21"/>
    </location>
</feature>
<dbReference type="KEGG" id="bter:100645268"/>
<dbReference type="RefSeq" id="XP_003402214.2">
    <property type="nucleotide sequence ID" value="XM_003402166.4"/>
</dbReference>
<dbReference type="Pfam" id="PF07714">
    <property type="entry name" value="PK_Tyr_Ser-Thr"/>
    <property type="match status" value="1"/>
</dbReference>
<evidence type="ECO:0000259" key="20">
    <source>
        <dbReference type="PROSITE" id="PS50011"/>
    </source>
</evidence>
<organism evidence="21 22">
    <name type="scientific">Bombus terrestris</name>
    <name type="common">Buff-tailed bumblebee</name>
    <name type="synonym">Apis terrestris</name>
    <dbReference type="NCBI Taxonomy" id="30195"/>
    <lineage>
        <taxon>Eukaryota</taxon>
        <taxon>Metazoa</taxon>
        <taxon>Ecdysozoa</taxon>
        <taxon>Arthropoda</taxon>
        <taxon>Hexapoda</taxon>
        <taxon>Insecta</taxon>
        <taxon>Pterygota</taxon>
        <taxon>Neoptera</taxon>
        <taxon>Endopterygota</taxon>
        <taxon>Hymenoptera</taxon>
        <taxon>Apocrita</taxon>
        <taxon>Aculeata</taxon>
        <taxon>Apoidea</taxon>
        <taxon>Anthophila</taxon>
        <taxon>Apidae</taxon>
        <taxon>Bombus</taxon>
        <taxon>Bombus</taxon>
    </lineage>
</organism>
<dbReference type="InterPro" id="IPR008266">
    <property type="entry name" value="Tyr_kinase_AS"/>
</dbReference>
<feature type="region of interest" description="Disordered" evidence="19">
    <location>
        <begin position="46"/>
        <end position="77"/>
    </location>
</feature>
<evidence type="ECO:0000313" key="24">
    <source>
        <dbReference type="RefSeq" id="XP_048270061.1"/>
    </source>
</evidence>
<dbReference type="GO" id="GO:0046872">
    <property type="term" value="F:metal ion binding"/>
    <property type="evidence" value="ECO:0007669"/>
    <property type="project" value="UniProtKB-KW"/>
</dbReference>
<keyword evidence="5" id="KW-0723">Serine/threonine-protein kinase</keyword>
<dbReference type="InterPro" id="IPR001245">
    <property type="entry name" value="Ser-Thr/Tyr_kinase_cat_dom"/>
</dbReference>
<keyword evidence="14" id="KW-0464">Manganese</keyword>
<keyword evidence="21" id="KW-1185">Reference proteome</keyword>
<evidence type="ECO:0000313" key="21">
    <source>
        <dbReference type="Proteomes" id="UP000835206"/>
    </source>
</evidence>
<keyword evidence="9 18" id="KW-0547">Nucleotide-binding</keyword>
<dbReference type="RefSeq" id="XP_048270061.1">
    <property type="nucleotide sequence ID" value="XM_048414104.1"/>
</dbReference>
<gene>
    <name evidence="22 23 24 25" type="primary">LOC100645268</name>
</gene>
<dbReference type="PRINTS" id="PR00109">
    <property type="entry name" value="TYRKINASE"/>
</dbReference>
<dbReference type="PROSITE" id="PS50011">
    <property type="entry name" value="PROTEIN_KINASE_DOM"/>
    <property type="match status" value="1"/>
</dbReference>
<feature type="binding site" evidence="18">
    <location>
        <position position="582"/>
    </location>
    <ligand>
        <name>ATP</name>
        <dbReference type="ChEBI" id="CHEBI:30616"/>
    </ligand>
</feature>
<keyword evidence="12" id="KW-0460">Magnesium</keyword>
<evidence type="ECO:0000256" key="12">
    <source>
        <dbReference type="ARBA" id="ARBA00022842"/>
    </source>
</evidence>
<keyword evidence="6" id="KW-0597">Phosphoprotein</keyword>
<keyword evidence="10 22" id="KW-0418">Kinase</keyword>
<keyword evidence="7" id="KW-0808">Transferase</keyword>
<dbReference type="RefSeq" id="XP_048270062.1">
    <property type="nucleotide sequence ID" value="XM_048414105.1"/>
</dbReference>
<evidence type="ECO:0000256" key="17">
    <source>
        <dbReference type="ARBA" id="ARBA00051680"/>
    </source>
</evidence>
<evidence type="ECO:0000256" key="6">
    <source>
        <dbReference type="ARBA" id="ARBA00022553"/>
    </source>
</evidence>
<evidence type="ECO:0000256" key="1">
    <source>
        <dbReference type="ARBA" id="ARBA00001936"/>
    </source>
</evidence>
<keyword evidence="11 18" id="KW-0067">ATP-binding</keyword>
<dbReference type="InterPro" id="IPR011009">
    <property type="entry name" value="Kinase-like_dom_sf"/>
</dbReference>
<dbReference type="AlphaFoldDB" id="A0A6P3DLK4"/>
<keyword evidence="8" id="KW-0479">Metal-binding</keyword>
<comment type="similarity">
    <text evidence="3">Belongs to the protein kinase superfamily. TKL Ser/Thr protein kinase family.</text>
</comment>
<evidence type="ECO:0000256" key="7">
    <source>
        <dbReference type="ARBA" id="ARBA00022679"/>
    </source>
</evidence>